<protein>
    <submittedName>
        <fullName evidence="1">BQ5605_C018g08714 protein</fullName>
    </submittedName>
</protein>
<dbReference type="Proteomes" id="UP000249464">
    <property type="component" value="Unassembled WGS sequence"/>
</dbReference>
<dbReference type="EMBL" id="FQNC01000020">
    <property type="protein sequence ID" value="SGY26268.1"/>
    <property type="molecule type" value="Genomic_DNA"/>
</dbReference>
<reference evidence="1 2" key="1">
    <citation type="submission" date="2016-11" db="EMBL/GenBank/DDBJ databases">
        <authorList>
            <person name="Jaros S."/>
            <person name="Januszkiewicz K."/>
            <person name="Wedrychowicz H."/>
        </authorList>
    </citation>
    <scope>NUCLEOTIDE SEQUENCE [LARGE SCALE GENOMIC DNA]</scope>
</reference>
<sequence length="45" mass="5062">MRLRGNTTEGWQEDSALVASMVDPYVAGQLTCGRRDPQDMYPMTL</sequence>
<keyword evidence="2" id="KW-1185">Reference proteome</keyword>
<evidence type="ECO:0000313" key="2">
    <source>
        <dbReference type="Proteomes" id="UP000249464"/>
    </source>
</evidence>
<proteinExistence type="predicted"/>
<name>A0A2X0MRR7_9BASI</name>
<dbReference type="AlphaFoldDB" id="A0A2X0MRR7"/>
<gene>
    <name evidence="1" type="primary">BQ5605_C018g08714</name>
    <name evidence="1" type="ORF">BQ5605_C018G08714</name>
</gene>
<accession>A0A2X0MRR7</accession>
<organism evidence="1 2">
    <name type="scientific">Microbotryum silenes-dioicae</name>
    <dbReference type="NCBI Taxonomy" id="796604"/>
    <lineage>
        <taxon>Eukaryota</taxon>
        <taxon>Fungi</taxon>
        <taxon>Dikarya</taxon>
        <taxon>Basidiomycota</taxon>
        <taxon>Pucciniomycotina</taxon>
        <taxon>Microbotryomycetes</taxon>
        <taxon>Microbotryales</taxon>
        <taxon>Microbotryaceae</taxon>
        <taxon>Microbotryum</taxon>
    </lineage>
</organism>
<evidence type="ECO:0000313" key="1">
    <source>
        <dbReference type="EMBL" id="SGY26268.1"/>
    </source>
</evidence>